<evidence type="ECO:0000313" key="1">
    <source>
        <dbReference type="EMBL" id="QVI62743.1"/>
    </source>
</evidence>
<accession>A0ABX8D5K5</accession>
<protein>
    <submittedName>
        <fullName evidence="1">Uncharacterized protein</fullName>
    </submittedName>
</protein>
<dbReference type="RefSeq" id="WP_207341849.1">
    <property type="nucleotide sequence ID" value="NZ_CP074405.1"/>
</dbReference>
<organism evidence="1 2">
    <name type="scientific">Cellulomonas wangleii</name>
    <dbReference type="NCBI Taxonomy" id="2816956"/>
    <lineage>
        <taxon>Bacteria</taxon>
        <taxon>Bacillati</taxon>
        <taxon>Actinomycetota</taxon>
        <taxon>Actinomycetes</taxon>
        <taxon>Micrococcales</taxon>
        <taxon>Cellulomonadaceae</taxon>
        <taxon>Cellulomonas</taxon>
    </lineage>
</organism>
<dbReference type="Proteomes" id="UP000677804">
    <property type="component" value="Chromosome"/>
</dbReference>
<name>A0ABX8D5K5_9CELL</name>
<reference evidence="1 2" key="1">
    <citation type="submission" date="2021-05" db="EMBL/GenBank/DDBJ databases">
        <title>Novel species in genus Cellulomonas.</title>
        <authorList>
            <person name="Zhang G."/>
        </authorList>
    </citation>
    <scope>NUCLEOTIDE SEQUENCE [LARGE SCALE GENOMIC DNA]</scope>
    <source>
        <strain evidence="2">zg-ZUI222</strain>
    </source>
</reference>
<gene>
    <name evidence="1" type="ORF">KG103_02030</name>
</gene>
<proteinExistence type="predicted"/>
<keyword evidence="2" id="KW-1185">Reference proteome</keyword>
<sequence>MPDCFYTDTAGNHHIVTVSSCQECYRMGGSCMDDGGGPPPIGPGTVTFCFIRNVLTRSLANLLTDVGSSAAISRSALALIDTDDEVIPPARGHVRRAGGGPRDDDALVPLTGDLRSQVAARVTDSILRLATTYRDTVAFRDDVLMPTTRGRRLRDHYDVNLPHLYAAAARDLGLVRRTAATWLSIHPFVAAVVAAARGLDEDGDVELTPEQVAACKQVFRDFHDASSDEEFRHLLDDLEREFEGYAGLTPRAALERLRDAAPPDEAEILS</sequence>
<evidence type="ECO:0000313" key="2">
    <source>
        <dbReference type="Proteomes" id="UP000677804"/>
    </source>
</evidence>
<dbReference type="EMBL" id="CP074405">
    <property type="protein sequence ID" value="QVI62743.1"/>
    <property type="molecule type" value="Genomic_DNA"/>
</dbReference>